<proteinExistence type="predicted"/>
<evidence type="ECO:0000256" key="1">
    <source>
        <dbReference type="SAM" id="MobiDB-lite"/>
    </source>
</evidence>
<name>A0A382KR60_9ZZZZ</name>
<sequence length="68" mass="7350">MWVYVHEGNTNTYNRGMSDKDSGASGMPVKRGAVPAVNEDGEPVSPAIRIIDNVMKGMRLCCRGKGKP</sequence>
<gene>
    <name evidence="2" type="ORF">METZ01_LOCUS277995</name>
</gene>
<dbReference type="EMBL" id="UINC01081365">
    <property type="protein sequence ID" value="SVC25141.1"/>
    <property type="molecule type" value="Genomic_DNA"/>
</dbReference>
<dbReference type="AlphaFoldDB" id="A0A382KR60"/>
<reference evidence="2" key="1">
    <citation type="submission" date="2018-05" db="EMBL/GenBank/DDBJ databases">
        <authorList>
            <person name="Lanie J.A."/>
            <person name="Ng W.-L."/>
            <person name="Kazmierczak K.M."/>
            <person name="Andrzejewski T.M."/>
            <person name="Davidsen T.M."/>
            <person name="Wayne K.J."/>
            <person name="Tettelin H."/>
            <person name="Glass J.I."/>
            <person name="Rusch D."/>
            <person name="Podicherti R."/>
            <person name="Tsui H.-C.T."/>
            <person name="Winkler M.E."/>
        </authorList>
    </citation>
    <scope>NUCLEOTIDE SEQUENCE</scope>
</reference>
<evidence type="ECO:0000313" key="2">
    <source>
        <dbReference type="EMBL" id="SVC25141.1"/>
    </source>
</evidence>
<feature type="region of interest" description="Disordered" evidence="1">
    <location>
        <begin position="12"/>
        <end position="41"/>
    </location>
</feature>
<organism evidence="2">
    <name type="scientific">marine metagenome</name>
    <dbReference type="NCBI Taxonomy" id="408172"/>
    <lineage>
        <taxon>unclassified sequences</taxon>
        <taxon>metagenomes</taxon>
        <taxon>ecological metagenomes</taxon>
    </lineage>
</organism>
<protein>
    <submittedName>
        <fullName evidence="2">Uncharacterized protein</fullName>
    </submittedName>
</protein>
<accession>A0A382KR60</accession>